<dbReference type="AlphaFoldDB" id="A0A9N9MX25"/>
<gene>
    <name evidence="3" type="ORF">CEUTPL_LOCUS10877</name>
</gene>
<feature type="transmembrane region" description="Helical" evidence="1">
    <location>
        <begin position="245"/>
        <end position="267"/>
    </location>
</feature>
<feature type="transmembrane region" description="Helical" evidence="1">
    <location>
        <begin position="202"/>
        <end position="233"/>
    </location>
</feature>
<organism evidence="3 4">
    <name type="scientific">Ceutorhynchus assimilis</name>
    <name type="common">cabbage seed weevil</name>
    <dbReference type="NCBI Taxonomy" id="467358"/>
    <lineage>
        <taxon>Eukaryota</taxon>
        <taxon>Metazoa</taxon>
        <taxon>Ecdysozoa</taxon>
        <taxon>Arthropoda</taxon>
        <taxon>Hexapoda</taxon>
        <taxon>Insecta</taxon>
        <taxon>Pterygota</taxon>
        <taxon>Neoptera</taxon>
        <taxon>Endopterygota</taxon>
        <taxon>Coleoptera</taxon>
        <taxon>Polyphaga</taxon>
        <taxon>Cucujiformia</taxon>
        <taxon>Curculionidae</taxon>
        <taxon>Ceutorhynchinae</taxon>
        <taxon>Ceutorhynchus</taxon>
    </lineage>
</organism>
<accession>A0A9N9MX25</accession>
<evidence type="ECO:0000313" key="3">
    <source>
        <dbReference type="EMBL" id="CAG9770424.1"/>
    </source>
</evidence>
<keyword evidence="4" id="KW-1185">Reference proteome</keyword>
<name>A0A9N9MX25_9CUCU</name>
<keyword evidence="1" id="KW-0472">Membrane</keyword>
<feature type="chain" id="PRO_5040155562" evidence="2">
    <location>
        <begin position="25"/>
        <end position="575"/>
    </location>
</feature>
<keyword evidence="1" id="KW-0812">Transmembrane</keyword>
<feature type="transmembrane region" description="Helical" evidence="1">
    <location>
        <begin position="517"/>
        <end position="543"/>
    </location>
</feature>
<evidence type="ECO:0000313" key="4">
    <source>
        <dbReference type="Proteomes" id="UP001152799"/>
    </source>
</evidence>
<feature type="transmembrane region" description="Helical" evidence="1">
    <location>
        <begin position="305"/>
        <end position="335"/>
    </location>
</feature>
<proteinExistence type="predicted"/>
<dbReference type="EMBL" id="OU892282">
    <property type="protein sequence ID" value="CAG9770424.1"/>
    <property type="molecule type" value="Genomic_DNA"/>
</dbReference>
<keyword evidence="1" id="KW-1133">Transmembrane helix</keyword>
<feature type="transmembrane region" description="Helical" evidence="1">
    <location>
        <begin position="173"/>
        <end position="196"/>
    </location>
</feature>
<dbReference type="OrthoDB" id="6742844at2759"/>
<feature type="transmembrane region" description="Helical" evidence="1">
    <location>
        <begin position="474"/>
        <end position="497"/>
    </location>
</feature>
<reference evidence="3" key="1">
    <citation type="submission" date="2022-01" db="EMBL/GenBank/DDBJ databases">
        <authorList>
            <person name="King R."/>
        </authorList>
    </citation>
    <scope>NUCLEOTIDE SEQUENCE</scope>
</reference>
<feature type="transmembrane region" description="Helical" evidence="1">
    <location>
        <begin position="378"/>
        <end position="399"/>
    </location>
</feature>
<dbReference type="Proteomes" id="UP001152799">
    <property type="component" value="Chromosome 6"/>
</dbReference>
<sequence length="575" mass="59008">MNRKAYSVLFSCLLATTFFHEYNARGLIPPVPAWVKGNGPVYLERIREKRNTNDSPLTLSSPAENLLVVLNATAAVALVIDINVNLFVLLDGNSGSGVCVNKDGSKGAHIPGGLWNSADGTLDDFLISIGADLSGLLTIAGSITFTLETVTIEVLEVVTSLVICLVDILDVELLADVTLALVLVISIVAAVLDLLAGPLEGLLVLVVGVIELAVDICGLLNILQGLASVLVLVAGTLLKALAAGVLLELGVIIGAVDGLVCLVNLILQLGAHLNLSPLAGLLGNAQSLCLLIGQLGGNVSVGLSGLFLVIGNLLALIAGSIQIDVFILVLIQFVALGSQNGSSNLLGELHAELTLLLNACGKVNATGVLGGLVTIVEALLNGTLAIGGIVISVVIEVLLKGIVGPVSGLLGVVVEVLILITSVVSTALCIPQLLLILICLLDSPLGIQLLLYLGINLGRGPCICKLLSEVLSNLGGVIGLLLGGNLFGVLVGLPVIGNIVNALDVAVRVRGKISLKILLNASNVVTILIRGLLQLVTGIYIGVRAAVVTQAKQLKERCTSAAVFVHVALIVSISV</sequence>
<feature type="signal peptide" evidence="2">
    <location>
        <begin position="1"/>
        <end position="24"/>
    </location>
</feature>
<keyword evidence="2" id="KW-0732">Signal</keyword>
<evidence type="ECO:0000256" key="2">
    <source>
        <dbReference type="SAM" id="SignalP"/>
    </source>
</evidence>
<feature type="transmembrane region" description="Helical" evidence="1">
    <location>
        <begin position="434"/>
        <end position="453"/>
    </location>
</feature>
<feature type="transmembrane region" description="Helical" evidence="1">
    <location>
        <begin position="406"/>
        <end position="428"/>
    </location>
</feature>
<evidence type="ECO:0000256" key="1">
    <source>
        <dbReference type="SAM" id="Phobius"/>
    </source>
</evidence>
<protein>
    <submittedName>
        <fullName evidence="3">Uncharacterized protein</fullName>
    </submittedName>
</protein>